<dbReference type="GO" id="GO:0030170">
    <property type="term" value="F:pyridoxal phosphate binding"/>
    <property type="evidence" value="ECO:0007669"/>
    <property type="project" value="TreeGrafter"/>
</dbReference>
<evidence type="ECO:0000256" key="2">
    <source>
        <dbReference type="PIRSR" id="PIRSR000390-2"/>
    </source>
</evidence>
<dbReference type="InterPro" id="IPR015421">
    <property type="entry name" value="PyrdxlP-dep_Trfase_major"/>
</dbReference>
<dbReference type="PANTHER" id="PTHR30244:SF34">
    <property type="entry name" value="DTDP-4-AMINO-4,6-DIDEOXYGALACTOSE TRANSAMINASE"/>
    <property type="match status" value="1"/>
</dbReference>
<dbReference type="Gene3D" id="3.90.1150.10">
    <property type="entry name" value="Aspartate Aminotransferase, domain 1"/>
    <property type="match status" value="1"/>
</dbReference>
<evidence type="ECO:0000313" key="5">
    <source>
        <dbReference type="Proteomes" id="UP000230214"/>
    </source>
</evidence>
<dbReference type="InterPro" id="IPR015424">
    <property type="entry name" value="PyrdxlP-dep_Trfase"/>
</dbReference>
<dbReference type="GO" id="GO:0000271">
    <property type="term" value="P:polysaccharide biosynthetic process"/>
    <property type="evidence" value="ECO:0007669"/>
    <property type="project" value="TreeGrafter"/>
</dbReference>
<protein>
    <submittedName>
        <fullName evidence="4">UDP-4-amino-4, 6-dideoxy-N-acetyl-beta-L-altrosamine transaminase</fullName>
    </submittedName>
</protein>
<evidence type="ECO:0000256" key="3">
    <source>
        <dbReference type="RuleBase" id="RU004508"/>
    </source>
</evidence>
<dbReference type="SUPFAM" id="SSF53383">
    <property type="entry name" value="PLP-dependent transferases"/>
    <property type="match status" value="1"/>
</dbReference>
<keyword evidence="2 3" id="KW-0663">Pyridoxal phosphate</keyword>
<evidence type="ECO:0000256" key="1">
    <source>
        <dbReference type="PIRSR" id="PIRSR000390-1"/>
    </source>
</evidence>
<dbReference type="InterPro" id="IPR000653">
    <property type="entry name" value="DegT/StrS_aminotransferase"/>
</dbReference>
<comment type="caution">
    <text evidence="4">The sequence shown here is derived from an EMBL/GenBank/DDBJ whole genome shotgun (WGS) entry which is preliminary data.</text>
</comment>
<dbReference type="InterPro" id="IPR015422">
    <property type="entry name" value="PyrdxlP-dep_Trfase_small"/>
</dbReference>
<dbReference type="AlphaFoldDB" id="A0A2H0RAP5"/>
<dbReference type="Gene3D" id="3.40.640.10">
    <property type="entry name" value="Type I PLP-dependent aspartate aminotransferase-like (Major domain)"/>
    <property type="match status" value="1"/>
</dbReference>
<name>A0A2H0RAP5_UNCKA</name>
<comment type="similarity">
    <text evidence="3">Belongs to the DegT/DnrJ/EryC1 family.</text>
</comment>
<feature type="modified residue" description="N6-(pyridoxal phosphate)lysine" evidence="2">
    <location>
        <position position="188"/>
    </location>
</feature>
<dbReference type="PANTHER" id="PTHR30244">
    <property type="entry name" value="TRANSAMINASE"/>
    <property type="match status" value="1"/>
</dbReference>
<dbReference type="Pfam" id="PF01041">
    <property type="entry name" value="DegT_DnrJ_EryC1"/>
    <property type="match status" value="1"/>
</dbReference>
<dbReference type="PIRSF" id="PIRSF000390">
    <property type="entry name" value="PLP_StrS"/>
    <property type="match status" value="1"/>
</dbReference>
<dbReference type="EMBL" id="PCXU01000018">
    <property type="protein sequence ID" value="PIR43601.1"/>
    <property type="molecule type" value="Genomic_DNA"/>
</dbReference>
<dbReference type="CDD" id="cd00616">
    <property type="entry name" value="AHBA_syn"/>
    <property type="match status" value="1"/>
</dbReference>
<evidence type="ECO:0000313" key="4">
    <source>
        <dbReference type="EMBL" id="PIR43601.1"/>
    </source>
</evidence>
<sequence length="391" mass="43544">MNIKPREKFLPIATAVFGEEEKKEVIATMESGWITLGPRTKQFEEDLKTYTGAKYAIALQSCSAALHLALLAAGIGKGDEVITTTFTYAATVNAILHVGAKPVLVDVESDTLNIDINKIEEKITSNTKALLPVHYGGHPIDLDKFQEIARKHNILLIEDAAHAIGAEYKNKKIGTTGDMVCFSFHPVKNMTTGDGGAVVTNNEEFANKLMVLRVNGMDKESWKRNTTSGSWDYSITALGFKYHMNDIAAAMGLGQLKKLNAFIDIRIKVAKAYDAEFSSVKEITPLSVKPYIKHAHNLYPIMINTSGLSITRNQIMEKMKEYNVGSIVYYRPIHMHKFYADLLGYKLGDFPIAEKAFEHLICLPMYAGMTKQDAQYVADLLKEIITENKKK</sequence>
<reference evidence="4 5" key="1">
    <citation type="submission" date="2017-09" db="EMBL/GenBank/DDBJ databases">
        <title>Depth-based differentiation of microbial function through sediment-hosted aquifers and enrichment of novel symbionts in the deep terrestrial subsurface.</title>
        <authorList>
            <person name="Probst A.J."/>
            <person name="Ladd B."/>
            <person name="Jarett J.K."/>
            <person name="Geller-Mcgrath D.E."/>
            <person name="Sieber C.M."/>
            <person name="Emerson J.B."/>
            <person name="Anantharaman K."/>
            <person name="Thomas B.C."/>
            <person name="Malmstrom R."/>
            <person name="Stieglmeier M."/>
            <person name="Klingl A."/>
            <person name="Woyke T."/>
            <person name="Ryan C.M."/>
            <person name="Banfield J.F."/>
        </authorList>
    </citation>
    <scope>NUCLEOTIDE SEQUENCE [LARGE SCALE GENOMIC DNA]</scope>
    <source>
        <strain evidence="4">CG10_big_fil_rev_8_21_14_0_10_32_10</strain>
    </source>
</reference>
<dbReference type="GO" id="GO:0008483">
    <property type="term" value="F:transaminase activity"/>
    <property type="evidence" value="ECO:0007669"/>
    <property type="project" value="TreeGrafter"/>
</dbReference>
<organism evidence="4 5">
    <name type="scientific">candidate division WWE3 bacterium CG10_big_fil_rev_8_21_14_0_10_32_10</name>
    <dbReference type="NCBI Taxonomy" id="1975090"/>
    <lineage>
        <taxon>Bacteria</taxon>
        <taxon>Katanobacteria</taxon>
    </lineage>
</organism>
<proteinExistence type="inferred from homology"/>
<dbReference type="Proteomes" id="UP000230214">
    <property type="component" value="Unassembled WGS sequence"/>
</dbReference>
<feature type="active site" description="Proton acceptor" evidence="1">
    <location>
        <position position="188"/>
    </location>
</feature>
<gene>
    <name evidence="4" type="ORF">COV24_02135</name>
</gene>
<accession>A0A2H0RAP5</accession>